<proteinExistence type="inferred from homology"/>
<evidence type="ECO:0000256" key="3">
    <source>
        <dbReference type="ARBA" id="ARBA00022475"/>
    </source>
</evidence>
<dbReference type="CDD" id="cd00010">
    <property type="entry name" value="AAI_LTSS"/>
    <property type="match status" value="1"/>
</dbReference>
<evidence type="ECO:0000256" key="2">
    <source>
        <dbReference type="ARBA" id="ARBA00009748"/>
    </source>
</evidence>
<dbReference type="RefSeq" id="XP_022151765.1">
    <property type="nucleotide sequence ID" value="XM_022296073.1"/>
</dbReference>
<feature type="compositionally biased region" description="Low complexity" evidence="9">
    <location>
        <begin position="213"/>
        <end position="225"/>
    </location>
</feature>
<evidence type="ECO:0000259" key="10">
    <source>
        <dbReference type="SMART" id="SM00499"/>
    </source>
</evidence>
<name>A0A6J1DC41_MOMCH</name>
<evidence type="ECO:0000256" key="4">
    <source>
        <dbReference type="ARBA" id="ARBA00022622"/>
    </source>
</evidence>
<keyword evidence="3" id="KW-1003">Cell membrane</keyword>
<sequence length="264" mass="27821">MGNLTPAQLPQWTIIKKPEFPPRHIGRRINLEGYVATHNFPSALIGIALGLALYPPPSSKRTLCSSSQLASGIRSRSRMRRGAGRNAVVLWLLLAVAVAAAEDEGNLKEECSNDFQKVVSCFDFATGKAVAPTKECCDSVKVIKDSKPECLCFFIQQTHNGNQQIKSLGIQETKLLQLPSVCSLKNSSVSYCPKLLGIPANSTDAAIFSNTTSPATPAATTTSPSGKSGTETVAKPPAGLMAMAIAVVFFTAFPAAITPSAAGA</sequence>
<keyword evidence="4" id="KW-0336">GPI-anchor</keyword>
<dbReference type="Proteomes" id="UP000504603">
    <property type="component" value="Unplaced"/>
</dbReference>
<keyword evidence="8" id="KW-0449">Lipoprotein</keyword>
<evidence type="ECO:0000256" key="5">
    <source>
        <dbReference type="ARBA" id="ARBA00022729"/>
    </source>
</evidence>
<organism evidence="11 12">
    <name type="scientific">Momordica charantia</name>
    <name type="common">Bitter gourd</name>
    <name type="synonym">Balsam pear</name>
    <dbReference type="NCBI Taxonomy" id="3673"/>
    <lineage>
        <taxon>Eukaryota</taxon>
        <taxon>Viridiplantae</taxon>
        <taxon>Streptophyta</taxon>
        <taxon>Embryophyta</taxon>
        <taxon>Tracheophyta</taxon>
        <taxon>Spermatophyta</taxon>
        <taxon>Magnoliopsida</taxon>
        <taxon>eudicotyledons</taxon>
        <taxon>Gunneridae</taxon>
        <taxon>Pentapetalae</taxon>
        <taxon>rosids</taxon>
        <taxon>fabids</taxon>
        <taxon>Cucurbitales</taxon>
        <taxon>Cucurbitaceae</taxon>
        <taxon>Momordiceae</taxon>
        <taxon>Momordica</taxon>
    </lineage>
</organism>
<feature type="domain" description="Bifunctional inhibitor/plant lipid transfer protein/seed storage helical" evidence="10">
    <location>
        <begin position="111"/>
        <end position="192"/>
    </location>
</feature>
<dbReference type="KEGG" id="mcha:111019670"/>
<evidence type="ECO:0000256" key="9">
    <source>
        <dbReference type="SAM" id="MobiDB-lite"/>
    </source>
</evidence>
<dbReference type="AlphaFoldDB" id="A0A6J1DC41"/>
<dbReference type="InterPro" id="IPR016140">
    <property type="entry name" value="Bifunc_inhib/LTP/seed_store"/>
</dbReference>
<dbReference type="SUPFAM" id="SSF47699">
    <property type="entry name" value="Bifunctional inhibitor/lipid-transfer protein/seed storage 2S albumin"/>
    <property type="match status" value="1"/>
</dbReference>
<keyword evidence="11" id="KW-1185">Reference proteome</keyword>
<comment type="subcellular location">
    <subcellularLocation>
        <location evidence="1">Cell membrane</location>
        <topology evidence="1">Lipid-anchor</topology>
        <topology evidence="1">GPI-anchor</topology>
    </subcellularLocation>
</comment>
<reference evidence="12" key="1">
    <citation type="submission" date="2025-08" db="UniProtKB">
        <authorList>
            <consortium name="RefSeq"/>
        </authorList>
    </citation>
    <scope>IDENTIFICATION</scope>
    <source>
        <strain evidence="12">OHB3-1</strain>
    </source>
</reference>
<evidence type="ECO:0000256" key="8">
    <source>
        <dbReference type="ARBA" id="ARBA00023288"/>
    </source>
</evidence>
<evidence type="ECO:0000256" key="1">
    <source>
        <dbReference type="ARBA" id="ARBA00004609"/>
    </source>
</evidence>
<dbReference type="Pfam" id="PF14368">
    <property type="entry name" value="LTP_2"/>
    <property type="match status" value="1"/>
</dbReference>
<keyword evidence="5" id="KW-0732">Signal</keyword>
<comment type="similarity">
    <text evidence="2">Belongs to the plant LTP family.</text>
</comment>
<accession>A0A6J1DC41</accession>
<evidence type="ECO:0000313" key="11">
    <source>
        <dbReference type="Proteomes" id="UP000504603"/>
    </source>
</evidence>
<protein>
    <submittedName>
        <fullName evidence="12">Non-specific lipid transfer protein GPI-anchored 1</fullName>
    </submittedName>
</protein>
<evidence type="ECO:0000313" key="12">
    <source>
        <dbReference type="RefSeq" id="XP_022151765.1"/>
    </source>
</evidence>
<gene>
    <name evidence="12" type="primary">LOC111019670</name>
</gene>
<dbReference type="PANTHER" id="PTHR33044">
    <property type="entry name" value="BIFUNCTIONAL INHIBITOR/LIPID-TRANSFER PROTEIN/SEED STORAGE 2S ALBUMIN SUPERFAMILY PROTEIN-RELATED"/>
    <property type="match status" value="1"/>
</dbReference>
<dbReference type="OrthoDB" id="1882492at2759"/>
<dbReference type="SMART" id="SM00499">
    <property type="entry name" value="AAI"/>
    <property type="match status" value="1"/>
</dbReference>
<dbReference type="InterPro" id="IPR043325">
    <property type="entry name" value="LTSS"/>
</dbReference>
<keyword evidence="7" id="KW-0325">Glycoprotein</keyword>
<keyword evidence="4" id="KW-0472">Membrane</keyword>
<feature type="region of interest" description="Disordered" evidence="9">
    <location>
        <begin position="213"/>
        <end position="232"/>
    </location>
</feature>
<evidence type="ECO:0000256" key="6">
    <source>
        <dbReference type="ARBA" id="ARBA00023157"/>
    </source>
</evidence>
<dbReference type="GO" id="GO:0005886">
    <property type="term" value="C:plasma membrane"/>
    <property type="evidence" value="ECO:0007669"/>
    <property type="project" value="UniProtKB-SubCell"/>
</dbReference>
<evidence type="ECO:0000256" key="7">
    <source>
        <dbReference type="ARBA" id="ARBA00023180"/>
    </source>
</evidence>
<dbReference type="GeneID" id="111019670"/>
<dbReference type="InterPro" id="IPR036312">
    <property type="entry name" value="Bifun_inhib/LTP/seed_sf"/>
</dbReference>
<dbReference type="Gene3D" id="1.10.110.10">
    <property type="entry name" value="Plant lipid-transfer and hydrophobic proteins"/>
    <property type="match status" value="1"/>
</dbReference>
<keyword evidence="6" id="KW-1015">Disulfide bond</keyword>
<dbReference type="GO" id="GO:0098552">
    <property type="term" value="C:side of membrane"/>
    <property type="evidence" value="ECO:0007669"/>
    <property type="project" value="UniProtKB-KW"/>
</dbReference>